<dbReference type="InterPro" id="IPR003473">
    <property type="entry name" value="NadA"/>
</dbReference>
<comment type="subcellular location">
    <subcellularLocation>
        <location evidence="9">Cytoplasm</location>
    </subcellularLocation>
</comment>
<keyword evidence="9" id="KW-0963">Cytoplasm</keyword>
<evidence type="ECO:0000256" key="2">
    <source>
        <dbReference type="ARBA" id="ARBA00012669"/>
    </source>
</evidence>
<evidence type="ECO:0000256" key="1">
    <source>
        <dbReference type="ARBA" id="ARBA00005065"/>
    </source>
</evidence>
<comment type="caution">
    <text evidence="10">The sequence shown here is derived from an EMBL/GenBank/DDBJ whole genome shotgun (WGS) entry which is preliminary data.</text>
</comment>
<protein>
    <recommendedName>
        <fullName evidence="2 9">Quinolinate synthase</fullName>
        <ecNumber evidence="2 9">2.5.1.72</ecNumber>
    </recommendedName>
</protein>
<keyword evidence="8 9" id="KW-0411">Iron-sulfur</keyword>
<feature type="binding site" evidence="9">
    <location>
        <begin position="121"/>
        <end position="123"/>
    </location>
    <ligand>
        <name>iminosuccinate</name>
        <dbReference type="ChEBI" id="CHEBI:77875"/>
    </ligand>
</feature>
<dbReference type="NCBIfam" id="NF006878">
    <property type="entry name" value="PRK09375.1-2"/>
    <property type="match status" value="1"/>
</dbReference>
<evidence type="ECO:0000256" key="3">
    <source>
        <dbReference type="ARBA" id="ARBA00022485"/>
    </source>
</evidence>
<dbReference type="Proteomes" id="UP001165422">
    <property type="component" value="Unassembled WGS sequence"/>
</dbReference>
<keyword evidence="11" id="KW-1185">Reference proteome</keyword>
<reference evidence="10" key="1">
    <citation type="submission" date="2021-11" db="EMBL/GenBank/DDBJ databases">
        <authorList>
            <person name="Qingchun L."/>
            <person name="Dong Z."/>
            <person name="Zongwei Q."/>
            <person name="Jia Z."/>
            <person name="Duotao L."/>
        </authorList>
    </citation>
    <scope>NUCLEOTIDE SEQUENCE</scope>
    <source>
        <strain evidence="10">WLY-B-L2</strain>
    </source>
</reference>
<comment type="cofactor">
    <cofactor evidence="9">
        <name>[4Fe-4S] cluster</name>
        <dbReference type="ChEBI" id="CHEBI:49883"/>
    </cofactor>
    <text evidence="9">Binds 1 [4Fe-4S] cluster per subunit.</text>
</comment>
<keyword evidence="6 9" id="KW-0479">Metal-binding</keyword>
<comment type="pathway">
    <text evidence="1 9">Cofactor biosynthesis; NAD(+) biosynthesis; quinolinate from iminoaspartate: step 1/1.</text>
</comment>
<evidence type="ECO:0000256" key="8">
    <source>
        <dbReference type="ARBA" id="ARBA00023014"/>
    </source>
</evidence>
<dbReference type="PANTHER" id="PTHR30573:SF0">
    <property type="entry name" value="QUINOLINATE SYNTHASE, CHLOROPLASTIC"/>
    <property type="match status" value="1"/>
</dbReference>
<dbReference type="EC" id="2.5.1.72" evidence="2 9"/>
<organism evidence="10 11">
    <name type="scientific">Clostridium aromativorans</name>
    <dbReference type="NCBI Taxonomy" id="2836848"/>
    <lineage>
        <taxon>Bacteria</taxon>
        <taxon>Bacillati</taxon>
        <taxon>Bacillota</taxon>
        <taxon>Clostridia</taxon>
        <taxon>Eubacteriales</taxon>
        <taxon>Clostridiaceae</taxon>
        <taxon>Clostridium</taxon>
    </lineage>
</organism>
<dbReference type="NCBIfam" id="TIGR00550">
    <property type="entry name" value="nadA"/>
    <property type="match status" value="1"/>
</dbReference>
<dbReference type="Gene3D" id="3.40.50.10800">
    <property type="entry name" value="NadA-like"/>
    <property type="match status" value="3"/>
</dbReference>
<evidence type="ECO:0000256" key="7">
    <source>
        <dbReference type="ARBA" id="ARBA00023004"/>
    </source>
</evidence>
<proteinExistence type="inferred from homology"/>
<keyword evidence="7 9" id="KW-0408">Iron</keyword>
<keyword evidence="3 9" id="KW-0004">4Fe-4S</keyword>
<feature type="binding site" evidence="9">
    <location>
        <position position="138"/>
    </location>
    <ligand>
        <name>iminosuccinate</name>
        <dbReference type="ChEBI" id="CHEBI:77875"/>
    </ligand>
</feature>
<feature type="binding site" evidence="9">
    <location>
        <position position="224"/>
    </location>
    <ligand>
        <name>iminosuccinate</name>
        <dbReference type="ChEBI" id="CHEBI:77875"/>
    </ligand>
</feature>
<comment type="function">
    <text evidence="9">Catalyzes the condensation of iminoaspartate with dihydroxyacetone phosphate to form quinolinate.</text>
</comment>
<keyword evidence="4 9" id="KW-0662">Pyridine nucleotide biosynthesis</keyword>
<evidence type="ECO:0000313" key="11">
    <source>
        <dbReference type="Proteomes" id="UP001165422"/>
    </source>
</evidence>
<evidence type="ECO:0000313" key="10">
    <source>
        <dbReference type="EMBL" id="MCC9293471.1"/>
    </source>
</evidence>
<dbReference type="GO" id="GO:0016740">
    <property type="term" value="F:transferase activity"/>
    <property type="evidence" value="ECO:0007669"/>
    <property type="project" value="UniProtKB-KW"/>
</dbReference>
<feature type="binding site" evidence="9">
    <location>
        <position position="33"/>
    </location>
    <ligand>
        <name>iminosuccinate</name>
        <dbReference type="ChEBI" id="CHEBI:77875"/>
    </ligand>
</feature>
<feature type="binding site" evidence="9">
    <location>
        <position position="181"/>
    </location>
    <ligand>
        <name>[4Fe-4S] cluster</name>
        <dbReference type="ChEBI" id="CHEBI:49883"/>
    </ligand>
</feature>
<dbReference type="PANTHER" id="PTHR30573">
    <property type="entry name" value="QUINOLINATE SYNTHETASE A"/>
    <property type="match status" value="1"/>
</dbReference>
<keyword evidence="5 9" id="KW-0808">Transferase</keyword>
<dbReference type="HAMAP" id="MF_00568">
    <property type="entry name" value="NadA_type2"/>
    <property type="match status" value="1"/>
</dbReference>
<dbReference type="InterPro" id="IPR036094">
    <property type="entry name" value="NadA_sf"/>
</dbReference>
<feature type="binding site" evidence="9">
    <location>
        <position position="95"/>
    </location>
    <ligand>
        <name>[4Fe-4S] cluster</name>
        <dbReference type="ChEBI" id="CHEBI:49883"/>
    </ligand>
</feature>
<dbReference type="NCBIfam" id="NF006879">
    <property type="entry name" value="PRK09375.1-4"/>
    <property type="match status" value="1"/>
</dbReference>
<comment type="similarity">
    <text evidence="9">Belongs to the quinolinate synthase family. Type 2 subfamily.</text>
</comment>
<name>A0ABS8N0Z6_9CLOT</name>
<evidence type="ECO:0000256" key="5">
    <source>
        <dbReference type="ARBA" id="ARBA00022679"/>
    </source>
</evidence>
<evidence type="ECO:0000256" key="4">
    <source>
        <dbReference type="ARBA" id="ARBA00022642"/>
    </source>
</evidence>
<dbReference type="SUPFAM" id="SSF142754">
    <property type="entry name" value="NadA-like"/>
    <property type="match status" value="1"/>
</dbReference>
<feature type="binding site" evidence="9">
    <location>
        <begin position="207"/>
        <end position="209"/>
    </location>
    <ligand>
        <name>iminosuccinate</name>
        <dbReference type="ChEBI" id="CHEBI:77875"/>
    </ligand>
</feature>
<dbReference type="InterPro" id="IPR023066">
    <property type="entry name" value="Quinolinate_synth_type2"/>
</dbReference>
<evidence type="ECO:0000256" key="9">
    <source>
        <dbReference type="HAMAP-Rule" id="MF_00568"/>
    </source>
</evidence>
<comment type="catalytic activity">
    <reaction evidence="9">
        <text>iminosuccinate + dihydroxyacetone phosphate = quinolinate + phosphate + 2 H2O + H(+)</text>
        <dbReference type="Rhea" id="RHEA:25888"/>
        <dbReference type="ChEBI" id="CHEBI:15377"/>
        <dbReference type="ChEBI" id="CHEBI:15378"/>
        <dbReference type="ChEBI" id="CHEBI:29959"/>
        <dbReference type="ChEBI" id="CHEBI:43474"/>
        <dbReference type="ChEBI" id="CHEBI:57642"/>
        <dbReference type="ChEBI" id="CHEBI:77875"/>
        <dbReference type="EC" id="2.5.1.72"/>
    </reaction>
</comment>
<gene>
    <name evidence="9 10" type="primary">nadA</name>
    <name evidence="10" type="ORF">LN736_01090</name>
</gene>
<dbReference type="Pfam" id="PF02445">
    <property type="entry name" value="NadA"/>
    <property type="match status" value="1"/>
</dbReference>
<dbReference type="EMBL" id="JAJJPB010000001">
    <property type="protein sequence ID" value="MCC9293471.1"/>
    <property type="molecule type" value="Genomic_DNA"/>
</dbReference>
<feature type="binding site" evidence="9">
    <location>
        <position position="269"/>
    </location>
    <ligand>
        <name>[4Fe-4S] cluster</name>
        <dbReference type="ChEBI" id="CHEBI:49883"/>
    </ligand>
</feature>
<sequence length="312" mass="35013">MKYYFRSTKMDRSFLINEIKRLKTERNACILAHNYQVPEVQDISDIVGDSFALSRAAAKMDKEVIVFCGVRFMAESAKILSPDKKVLLPSKYAGCPLADSITSKQLQTMKNKHPGAAVVCYVNSSAEVKAISDICCTSSNAVKVVESLKEDEVLFVPDENLAGYIAEKVRGKHIIPWPGHCITHARIMMEDLVKTSEEHPKAEILAHPEVSGEIRESSDFVGSTSQIIDHARKSSNTEFIIGTEIGVLHKMKKDNPGKKFYLMSPRLVCENMKMTSLENVYTCLLNMEYEISVPENIRKKAENSLEKMLCIE</sequence>
<accession>A0ABS8N0Z6</accession>
<feature type="binding site" evidence="9">
    <location>
        <position position="50"/>
    </location>
    <ligand>
        <name>iminosuccinate</name>
        <dbReference type="ChEBI" id="CHEBI:77875"/>
    </ligand>
</feature>
<evidence type="ECO:0000256" key="6">
    <source>
        <dbReference type="ARBA" id="ARBA00022723"/>
    </source>
</evidence>